<dbReference type="EMBL" id="CAMXCT010006223">
    <property type="protein sequence ID" value="CAI4014182.1"/>
    <property type="molecule type" value="Genomic_DNA"/>
</dbReference>
<name>A0A9P1DPF1_9DINO</name>
<reference evidence="3" key="1">
    <citation type="submission" date="2022-10" db="EMBL/GenBank/DDBJ databases">
        <authorList>
            <person name="Chen Y."/>
            <person name="Dougan E. K."/>
            <person name="Chan C."/>
            <person name="Rhodes N."/>
            <person name="Thang M."/>
        </authorList>
    </citation>
    <scope>NUCLEOTIDE SEQUENCE</scope>
</reference>
<proteinExistence type="predicted"/>
<dbReference type="OrthoDB" id="341259at2759"/>
<dbReference type="PROSITE" id="PS50088">
    <property type="entry name" value="ANK_REPEAT"/>
    <property type="match status" value="1"/>
</dbReference>
<dbReference type="InterPro" id="IPR002110">
    <property type="entry name" value="Ankyrin_rpt"/>
</dbReference>
<dbReference type="Proteomes" id="UP001152797">
    <property type="component" value="Unassembled WGS sequence"/>
</dbReference>
<keyword evidence="5" id="KW-1185">Reference proteome</keyword>
<dbReference type="InterPro" id="IPR036770">
    <property type="entry name" value="Ankyrin_rpt-contain_sf"/>
</dbReference>
<protein>
    <submittedName>
        <fullName evidence="3">Uncharacterized protein</fullName>
    </submittedName>
</protein>
<keyword evidence="1" id="KW-0040">ANK repeat</keyword>
<gene>
    <name evidence="3" type="ORF">C1SCF055_LOCUS39099</name>
</gene>
<evidence type="ECO:0000313" key="3">
    <source>
        <dbReference type="EMBL" id="CAI4014182.1"/>
    </source>
</evidence>
<evidence type="ECO:0000313" key="5">
    <source>
        <dbReference type="Proteomes" id="UP001152797"/>
    </source>
</evidence>
<dbReference type="PROSITE" id="PS50297">
    <property type="entry name" value="ANK_REP_REGION"/>
    <property type="match status" value="1"/>
</dbReference>
<evidence type="ECO:0000256" key="1">
    <source>
        <dbReference type="PROSITE-ProRule" id="PRU00023"/>
    </source>
</evidence>
<comment type="caution">
    <text evidence="3">The sequence shown here is derived from an EMBL/GenBank/DDBJ whole genome shotgun (WGS) entry which is preliminary data.</text>
</comment>
<dbReference type="EMBL" id="CAMXCT020006223">
    <property type="protein sequence ID" value="CAL1167557.1"/>
    <property type="molecule type" value="Genomic_DNA"/>
</dbReference>
<evidence type="ECO:0000256" key="2">
    <source>
        <dbReference type="SAM" id="MobiDB-lite"/>
    </source>
</evidence>
<accession>A0A9P1DPF1</accession>
<dbReference type="Gene3D" id="1.25.40.20">
    <property type="entry name" value="Ankyrin repeat-containing domain"/>
    <property type="match status" value="1"/>
</dbReference>
<feature type="compositionally biased region" description="Basic and acidic residues" evidence="2">
    <location>
        <begin position="133"/>
        <end position="176"/>
    </location>
</feature>
<dbReference type="AlphaFoldDB" id="A0A9P1DPF1"/>
<dbReference type="EMBL" id="CAMXCT030006223">
    <property type="protein sequence ID" value="CAL4801494.1"/>
    <property type="molecule type" value="Genomic_DNA"/>
</dbReference>
<dbReference type="Pfam" id="PF13857">
    <property type="entry name" value="Ank_5"/>
    <property type="match status" value="1"/>
</dbReference>
<feature type="region of interest" description="Disordered" evidence="2">
    <location>
        <begin position="240"/>
        <end position="268"/>
    </location>
</feature>
<feature type="repeat" description="ANK" evidence="1">
    <location>
        <begin position="214"/>
        <end position="246"/>
    </location>
</feature>
<sequence length="281" mass="31632">MLQGQVAFEAFQGVPRQRNTSLSADICDPQRRVLIFPQLLQHLAGGAMFSCRACVPRDKDADTVKVSVADIEAREVIERWDAGEGRFVELREGDRLLVGAPTREVADQLVEAWRERRDRKQKSSSALDEEERESEKAKAEEEQRLREEKEAEEERERQAELERQKEEEARVRRDAKVQERKQRVDDFLKTHQFTDVETPKRVQEKVLGVPLMSKSVYAIHVAAELGDAAMVEMLIKEGADPKQKTSTGKTAADLAKKKGKSGSHDGVLTALNQRTATIGGA</sequence>
<dbReference type="SUPFAM" id="SSF48403">
    <property type="entry name" value="Ankyrin repeat"/>
    <property type="match status" value="1"/>
</dbReference>
<reference evidence="4 5" key="2">
    <citation type="submission" date="2024-05" db="EMBL/GenBank/DDBJ databases">
        <authorList>
            <person name="Chen Y."/>
            <person name="Shah S."/>
            <person name="Dougan E. K."/>
            <person name="Thang M."/>
            <person name="Chan C."/>
        </authorList>
    </citation>
    <scope>NUCLEOTIDE SEQUENCE [LARGE SCALE GENOMIC DNA]</scope>
</reference>
<organism evidence="3">
    <name type="scientific">Cladocopium goreaui</name>
    <dbReference type="NCBI Taxonomy" id="2562237"/>
    <lineage>
        <taxon>Eukaryota</taxon>
        <taxon>Sar</taxon>
        <taxon>Alveolata</taxon>
        <taxon>Dinophyceae</taxon>
        <taxon>Suessiales</taxon>
        <taxon>Symbiodiniaceae</taxon>
        <taxon>Cladocopium</taxon>
    </lineage>
</organism>
<evidence type="ECO:0000313" key="4">
    <source>
        <dbReference type="EMBL" id="CAL4801494.1"/>
    </source>
</evidence>
<feature type="region of interest" description="Disordered" evidence="2">
    <location>
        <begin position="120"/>
        <end position="176"/>
    </location>
</feature>